<keyword evidence="5 12" id="KW-0378">Hydrolase</keyword>
<dbReference type="NCBIfam" id="TIGR00665">
    <property type="entry name" value="DnaB"/>
    <property type="match status" value="1"/>
</dbReference>
<organism evidence="14 15">
    <name type="scientific">Gallibacterium anatis 4895</name>
    <dbReference type="NCBI Taxonomy" id="1396510"/>
    <lineage>
        <taxon>Bacteria</taxon>
        <taxon>Pseudomonadati</taxon>
        <taxon>Pseudomonadota</taxon>
        <taxon>Gammaproteobacteria</taxon>
        <taxon>Pasteurellales</taxon>
        <taxon>Pasteurellaceae</taxon>
        <taxon>Gallibacterium</taxon>
    </lineage>
</organism>
<evidence type="ECO:0000256" key="6">
    <source>
        <dbReference type="ARBA" id="ARBA00022806"/>
    </source>
</evidence>
<dbReference type="EC" id="5.6.2.3" evidence="11 12"/>
<evidence type="ECO:0000313" key="15">
    <source>
        <dbReference type="Proteomes" id="UP000030554"/>
    </source>
</evidence>
<dbReference type="Pfam" id="PF03796">
    <property type="entry name" value="DnaB_C"/>
    <property type="match status" value="1"/>
</dbReference>
<evidence type="ECO:0000256" key="9">
    <source>
        <dbReference type="ARBA" id="ARBA00023235"/>
    </source>
</evidence>
<comment type="function">
    <text evidence="12">The main replicative DNA helicase, it participates in initiation and elongation during chromosome replication. Travels ahead of the DNA replisome, separating dsDNA into templates for DNA synthesis. A processive ATP-dependent 5'-3' DNA helicase it has DNA-dependent ATPase activity.</text>
</comment>
<evidence type="ECO:0000256" key="3">
    <source>
        <dbReference type="ARBA" id="ARBA00022705"/>
    </source>
</evidence>
<evidence type="ECO:0000256" key="11">
    <source>
        <dbReference type="NCBIfam" id="TIGR00665"/>
    </source>
</evidence>
<evidence type="ECO:0000256" key="4">
    <source>
        <dbReference type="ARBA" id="ARBA00022741"/>
    </source>
</evidence>
<dbReference type="GO" id="GO:1990077">
    <property type="term" value="C:primosome complex"/>
    <property type="evidence" value="ECO:0007669"/>
    <property type="project" value="UniProtKB-UniRule"/>
</dbReference>
<dbReference type="GO" id="GO:0016887">
    <property type="term" value="F:ATP hydrolysis activity"/>
    <property type="evidence" value="ECO:0007669"/>
    <property type="project" value="RHEA"/>
</dbReference>
<evidence type="ECO:0000256" key="2">
    <source>
        <dbReference type="ARBA" id="ARBA00022515"/>
    </source>
</evidence>
<dbReference type="Proteomes" id="UP000030554">
    <property type="component" value="Unassembled WGS sequence"/>
</dbReference>
<dbReference type="Pfam" id="PF00772">
    <property type="entry name" value="DnaB"/>
    <property type="match status" value="1"/>
</dbReference>
<evidence type="ECO:0000256" key="12">
    <source>
        <dbReference type="RuleBase" id="RU362085"/>
    </source>
</evidence>
<evidence type="ECO:0000256" key="7">
    <source>
        <dbReference type="ARBA" id="ARBA00022840"/>
    </source>
</evidence>
<dbReference type="GO" id="GO:0043139">
    <property type="term" value="F:5'-3' DNA helicase activity"/>
    <property type="evidence" value="ECO:0007669"/>
    <property type="project" value="UniProtKB-EC"/>
</dbReference>
<dbReference type="InterPro" id="IPR007692">
    <property type="entry name" value="DNA_helicase_DnaB"/>
</dbReference>
<evidence type="ECO:0000256" key="8">
    <source>
        <dbReference type="ARBA" id="ARBA00023125"/>
    </source>
</evidence>
<gene>
    <name evidence="14" type="ORF">IO48_07270</name>
</gene>
<dbReference type="PANTHER" id="PTHR30153:SF2">
    <property type="entry name" value="REPLICATIVE DNA HELICASE"/>
    <property type="match status" value="1"/>
</dbReference>
<keyword evidence="9" id="KW-0413">Isomerase</keyword>
<dbReference type="PANTHER" id="PTHR30153">
    <property type="entry name" value="REPLICATIVE DNA HELICASE DNAB"/>
    <property type="match status" value="1"/>
</dbReference>
<keyword evidence="4 12" id="KW-0547">Nucleotide-binding</keyword>
<dbReference type="InterPro" id="IPR036185">
    <property type="entry name" value="DNA_heli_DnaB-like_N_sf"/>
</dbReference>
<dbReference type="InterPro" id="IPR007694">
    <property type="entry name" value="DNA_helicase_DnaB-like_C"/>
</dbReference>
<dbReference type="CDD" id="cd00984">
    <property type="entry name" value="DnaB_C"/>
    <property type="match status" value="1"/>
</dbReference>
<dbReference type="GO" id="GO:0003677">
    <property type="term" value="F:DNA binding"/>
    <property type="evidence" value="ECO:0007669"/>
    <property type="project" value="UniProtKB-UniRule"/>
</dbReference>
<keyword evidence="8 12" id="KW-0238">DNA-binding</keyword>
<evidence type="ECO:0000256" key="5">
    <source>
        <dbReference type="ARBA" id="ARBA00022801"/>
    </source>
</evidence>
<evidence type="ECO:0000256" key="1">
    <source>
        <dbReference type="ARBA" id="ARBA00008428"/>
    </source>
</evidence>
<dbReference type="AlphaFoldDB" id="A0A0A2ZXD7"/>
<dbReference type="EMBL" id="JPJQ01000032">
    <property type="protein sequence ID" value="KGQ61691.1"/>
    <property type="molecule type" value="Genomic_DNA"/>
</dbReference>
<dbReference type="InterPro" id="IPR016136">
    <property type="entry name" value="DNA_helicase_N/primase_C"/>
</dbReference>
<dbReference type="SUPFAM" id="SSF48024">
    <property type="entry name" value="N-terminal domain of DnaB helicase"/>
    <property type="match status" value="1"/>
</dbReference>
<dbReference type="InterPro" id="IPR007693">
    <property type="entry name" value="DNA_helicase_DnaB-like_N"/>
</dbReference>
<reference evidence="14 15" key="1">
    <citation type="submission" date="2014-07" db="EMBL/GenBank/DDBJ databases">
        <title>Chaperone-usher fimbriae in a diverse selection of Gallibacterium genomes.</title>
        <authorList>
            <person name="Kudirkiene E."/>
            <person name="Bager R.J."/>
            <person name="Johnson T.J."/>
            <person name="Bojesen A.M."/>
        </authorList>
    </citation>
    <scope>NUCLEOTIDE SEQUENCE [LARGE SCALE GENOMIC DNA]</scope>
    <source>
        <strain evidence="14 15">4895</strain>
    </source>
</reference>
<evidence type="ECO:0000256" key="10">
    <source>
        <dbReference type="ARBA" id="ARBA00048954"/>
    </source>
</evidence>
<keyword evidence="6 12" id="KW-0347">Helicase</keyword>
<dbReference type="GO" id="GO:0005524">
    <property type="term" value="F:ATP binding"/>
    <property type="evidence" value="ECO:0007669"/>
    <property type="project" value="UniProtKB-UniRule"/>
</dbReference>
<evidence type="ECO:0000259" key="13">
    <source>
        <dbReference type="PROSITE" id="PS51199"/>
    </source>
</evidence>
<dbReference type="InterPro" id="IPR027417">
    <property type="entry name" value="P-loop_NTPase"/>
</dbReference>
<comment type="caution">
    <text evidence="14">The sequence shown here is derived from an EMBL/GenBank/DDBJ whole genome shotgun (WGS) entry which is preliminary data.</text>
</comment>
<name>A0A0A2ZXD7_9PAST</name>
<sequence>MRKMKKSPAELYSLEAEHSVIGGLLINADCFDDVASILNAEDFYLIQHRYIFETIASLANQNKAVDMLTVSEYCKEKGTLEEVGGFAYLAEMAHNTPSVANIVAYAELVKQYSRQRQFLALGQFILTEMTEPKNAENLAALAEQIEQRYTQISLNQTDKSAVQLADIFSQMFNKMEQSTLNADPVTGAPLGIQQIDELTTGGQAGELIIIAARPAMGKTALSLTATASILDKMTDQPVFYFSQEMPADQLLQRFMAMKSRVSLQKIRRATELEEEDWGKLSEAVGRIQKDWSKRLIIDDEGALTIPRLRSKVRQYSRQYGLPAAVFIDYLQLMRGSGRVENRHLEITQISGALKALAKELGRPVYALSQLNRSLEQRTNKRPVNADLRESGSLEQDADVILFIYRDEVYHPESVDRGLAEIIIGKQRNGPLGSVKCRFYGEFSLFENEMNLGGYYDEY</sequence>
<feature type="domain" description="SF4 helicase" evidence="13">
    <location>
        <begin position="181"/>
        <end position="452"/>
    </location>
</feature>
<evidence type="ECO:0000313" key="14">
    <source>
        <dbReference type="EMBL" id="KGQ61691.1"/>
    </source>
</evidence>
<dbReference type="SUPFAM" id="SSF52540">
    <property type="entry name" value="P-loop containing nucleoside triphosphate hydrolases"/>
    <property type="match status" value="1"/>
</dbReference>
<protein>
    <recommendedName>
        <fullName evidence="11 12">Replicative DNA helicase</fullName>
        <ecNumber evidence="11 12">5.6.2.3</ecNumber>
    </recommendedName>
</protein>
<dbReference type="Gene3D" id="1.10.860.10">
    <property type="entry name" value="DNAb Helicase, Chain A"/>
    <property type="match status" value="1"/>
</dbReference>
<dbReference type="Gene3D" id="3.40.50.300">
    <property type="entry name" value="P-loop containing nucleotide triphosphate hydrolases"/>
    <property type="match status" value="1"/>
</dbReference>
<dbReference type="PROSITE" id="PS51199">
    <property type="entry name" value="SF4_HELICASE"/>
    <property type="match status" value="1"/>
</dbReference>
<dbReference type="GO" id="GO:0006269">
    <property type="term" value="P:DNA replication, synthesis of primer"/>
    <property type="evidence" value="ECO:0007669"/>
    <property type="project" value="UniProtKB-UniRule"/>
</dbReference>
<proteinExistence type="inferred from homology"/>
<dbReference type="RefSeq" id="WP_039163706.1">
    <property type="nucleotide sequence ID" value="NZ_JPJQ01000032.1"/>
</dbReference>
<comment type="similarity">
    <text evidence="1 12">Belongs to the helicase family. DnaB subfamily.</text>
</comment>
<dbReference type="GO" id="GO:0005829">
    <property type="term" value="C:cytosol"/>
    <property type="evidence" value="ECO:0007669"/>
    <property type="project" value="TreeGrafter"/>
</dbReference>
<keyword evidence="3 12" id="KW-0235">DNA replication</keyword>
<keyword evidence="2 12" id="KW-0639">Primosome</keyword>
<accession>A0A0A2ZXD7</accession>
<comment type="catalytic activity">
    <reaction evidence="10 12">
        <text>ATP + H2O = ADP + phosphate + H(+)</text>
        <dbReference type="Rhea" id="RHEA:13065"/>
        <dbReference type="ChEBI" id="CHEBI:15377"/>
        <dbReference type="ChEBI" id="CHEBI:15378"/>
        <dbReference type="ChEBI" id="CHEBI:30616"/>
        <dbReference type="ChEBI" id="CHEBI:43474"/>
        <dbReference type="ChEBI" id="CHEBI:456216"/>
        <dbReference type="EC" id="5.6.2.3"/>
    </reaction>
</comment>
<keyword evidence="7 12" id="KW-0067">ATP-binding</keyword>